<feature type="domain" description="ACT" evidence="13">
    <location>
        <begin position="580"/>
        <end position="644"/>
    </location>
</feature>
<dbReference type="EC" id="2.7.2.4" evidence="3"/>
<evidence type="ECO:0000256" key="11">
    <source>
        <dbReference type="ARBA" id="ARBA00073087"/>
    </source>
</evidence>
<dbReference type="PANTHER" id="PTHR21499">
    <property type="entry name" value="ASPARTATE KINASE"/>
    <property type="match status" value="1"/>
</dbReference>
<dbReference type="SUPFAM" id="SSF53633">
    <property type="entry name" value="Carbamate kinase-like"/>
    <property type="match status" value="1"/>
</dbReference>
<keyword evidence="7" id="KW-0547">Nucleotide-binding</keyword>
<name>F9FU55_FUSOF</name>
<dbReference type="FunFam" id="3.40.1160.10:FF:000023">
    <property type="entry name" value="Probable aspartokinase"/>
    <property type="match status" value="1"/>
</dbReference>
<protein>
    <recommendedName>
        <fullName evidence="11">Aspartate kinase FUB3</fullName>
        <ecNumber evidence="3">2.7.2.4</ecNumber>
    </recommendedName>
    <alternativeName>
        <fullName evidence="12">Fusaric acid biosynthesis protein 3</fullName>
    </alternativeName>
</protein>
<accession>F9FU55</accession>
<comment type="similarity">
    <text evidence="2">Belongs to the aspartokinase family.</text>
</comment>
<keyword evidence="8" id="KW-0418">Kinase</keyword>
<proteinExistence type="inferred from homology"/>
<comment type="catalytic activity">
    <reaction evidence="10">
        <text>L-aspartate + ATP = 4-phospho-L-aspartate + ADP</text>
        <dbReference type="Rhea" id="RHEA:23776"/>
        <dbReference type="ChEBI" id="CHEBI:29991"/>
        <dbReference type="ChEBI" id="CHEBI:30616"/>
        <dbReference type="ChEBI" id="CHEBI:57535"/>
        <dbReference type="ChEBI" id="CHEBI:456216"/>
        <dbReference type="EC" id="2.7.2.4"/>
    </reaction>
</comment>
<dbReference type="FunFam" id="3.30.2130.10:FF:000001">
    <property type="entry name" value="Bifunctional aspartokinase/homoserine dehydrogenase"/>
    <property type="match status" value="1"/>
</dbReference>
<dbReference type="Gene3D" id="3.30.2130.10">
    <property type="entry name" value="VC0802-like"/>
    <property type="match status" value="1"/>
</dbReference>
<dbReference type="InterPro" id="IPR001048">
    <property type="entry name" value="Asp/Glu/Uridylate_kinase"/>
</dbReference>
<evidence type="ECO:0000256" key="3">
    <source>
        <dbReference type="ARBA" id="ARBA00013059"/>
    </source>
</evidence>
<evidence type="ECO:0000256" key="9">
    <source>
        <dbReference type="ARBA" id="ARBA00022840"/>
    </source>
</evidence>
<dbReference type="InterPro" id="IPR045865">
    <property type="entry name" value="ACT-like_dom_sf"/>
</dbReference>
<dbReference type="GO" id="GO:0009090">
    <property type="term" value="P:homoserine biosynthetic process"/>
    <property type="evidence" value="ECO:0007669"/>
    <property type="project" value="TreeGrafter"/>
</dbReference>
<reference evidence="14" key="1">
    <citation type="journal article" date="2012" name="Mol. Plant Microbe Interact.">
        <title>A highly conserved effector in Fusarium oxysporum is required for full virulence on Arabidopsis.</title>
        <authorList>
            <person name="Thatcher L.F."/>
            <person name="Gardiner D.M."/>
            <person name="Kazan K."/>
            <person name="Manners J."/>
        </authorList>
    </citation>
    <scope>NUCLEOTIDE SEQUENCE [LARGE SCALE GENOMIC DNA]</scope>
    <source>
        <strain evidence="14">Fo5176</strain>
    </source>
</reference>
<dbReference type="PANTHER" id="PTHR21499:SF59">
    <property type="entry name" value="ASPARTOKINASE"/>
    <property type="match status" value="1"/>
</dbReference>
<dbReference type="GO" id="GO:0009088">
    <property type="term" value="P:threonine biosynthetic process"/>
    <property type="evidence" value="ECO:0007669"/>
    <property type="project" value="UniProtKB-ARBA"/>
</dbReference>
<evidence type="ECO:0000256" key="4">
    <source>
        <dbReference type="ARBA" id="ARBA00022553"/>
    </source>
</evidence>
<dbReference type="STRING" id="660025.F9FU55"/>
<dbReference type="InterPro" id="IPR001341">
    <property type="entry name" value="Asp_kinase"/>
</dbReference>
<dbReference type="Gene3D" id="3.30.70.1060">
    <property type="entry name" value="Dimeric alpha+beta barrel"/>
    <property type="match status" value="1"/>
</dbReference>
<keyword evidence="9" id="KW-0067">ATP-binding</keyword>
<dbReference type="NCBIfam" id="TIGR00657">
    <property type="entry name" value="asp_kinases"/>
    <property type="match status" value="1"/>
</dbReference>
<comment type="caution">
    <text evidence="14">The sequence shown here is derived from an EMBL/GenBank/DDBJ whole genome shotgun (WGS) entry which is preliminary data.</text>
</comment>
<organism evidence="14">
    <name type="scientific">Fusarium oxysporum (strain Fo5176)</name>
    <name type="common">Fusarium vascular wilt</name>
    <dbReference type="NCBI Taxonomy" id="660025"/>
    <lineage>
        <taxon>Eukaryota</taxon>
        <taxon>Fungi</taxon>
        <taxon>Dikarya</taxon>
        <taxon>Ascomycota</taxon>
        <taxon>Pezizomycotina</taxon>
        <taxon>Sordariomycetes</taxon>
        <taxon>Hypocreomycetidae</taxon>
        <taxon>Hypocreales</taxon>
        <taxon>Nectriaceae</taxon>
        <taxon>Fusarium</taxon>
        <taxon>Fusarium oxysporum species complex</taxon>
    </lineage>
</organism>
<sequence>MATELKEYLVLIPDLPDVLAKRQVLLKPHNQDAAPLVKAGRVPFFGSTLAHHSAEGQQVAENGTVMIIKAESEEEIKEIIRKDIFTIEGFIAMFFTSDPIRLKVPTGLAMVNMLKAIGGSTQPSSLFGRSKFQRMRNRRDNSWVVQKFGGTSIGKFPDKVAEIVKSARLGGDRPAVICSARSSGKKVFGTTSRLLQVYRTLRGIVAITQDPDMQELLFDRLRSIIRDIRDDQVATVQIYILRQDIRDETIRQITADCQELLDYTSAAKRFNLDINGKAKDKMVSFGEKLSCRLMVAMLRDRDIPAEYVDLSDIVPSNNLDQLKPEFFHEAAAVFGKRVEACNGRVPVITGFFGTVPGSLIDSGIGRGYSDLCAVLVAIGLHAERVQIWKEVDGIFTADPREVPDARCLPSITPSEAAELTFYGSEVIHHLALSLAIQAKPPVSIFVKNVQKPWGQGTVVVPSDGDDTSSWPIDYLDPSDSDSTSSTALPKMPTAVTIKRDITIFNILSNKQSMSHGFFVKVFTILAEHDISVDLISTSEVHVSMAINSSNMDPSQIKNVQCRLAEEGEVNVLPDMAILSLVGAELKNMTGIAGRMFAILGEQHVNIEMISQGASEINISCVIPDKDATRALNMLHDELFTKNTI</sequence>
<evidence type="ECO:0000256" key="5">
    <source>
        <dbReference type="ARBA" id="ARBA00022679"/>
    </source>
</evidence>
<evidence type="ECO:0000259" key="13">
    <source>
        <dbReference type="PROSITE" id="PS51671"/>
    </source>
</evidence>
<keyword evidence="5" id="KW-0808">Transferase</keyword>
<dbReference type="GO" id="GO:0005524">
    <property type="term" value="F:ATP binding"/>
    <property type="evidence" value="ECO:0007669"/>
    <property type="project" value="UniProtKB-KW"/>
</dbReference>
<evidence type="ECO:0000256" key="12">
    <source>
        <dbReference type="ARBA" id="ARBA00083304"/>
    </source>
</evidence>
<gene>
    <name evidence="14" type="ORF">FOXB_09936</name>
</gene>
<dbReference type="GO" id="GO:0004072">
    <property type="term" value="F:aspartate kinase activity"/>
    <property type="evidence" value="ECO:0007669"/>
    <property type="project" value="UniProtKB-EC"/>
</dbReference>
<dbReference type="SUPFAM" id="SSF54909">
    <property type="entry name" value="Dimeric alpha+beta barrel"/>
    <property type="match status" value="1"/>
</dbReference>
<evidence type="ECO:0000256" key="2">
    <source>
        <dbReference type="ARBA" id="ARBA00010122"/>
    </source>
</evidence>
<dbReference type="PROSITE" id="PS51671">
    <property type="entry name" value="ACT"/>
    <property type="match status" value="1"/>
</dbReference>
<keyword evidence="6" id="KW-0677">Repeat</keyword>
<evidence type="ECO:0000256" key="7">
    <source>
        <dbReference type="ARBA" id="ARBA00022741"/>
    </source>
</evidence>
<dbReference type="OrthoDB" id="4323675at2759"/>
<dbReference type="SUPFAM" id="SSF55021">
    <property type="entry name" value="ACT-like"/>
    <property type="match status" value="2"/>
</dbReference>
<dbReference type="InterPro" id="IPR005545">
    <property type="entry name" value="YCII"/>
</dbReference>
<dbReference type="Pfam" id="PF03795">
    <property type="entry name" value="YCII"/>
    <property type="match status" value="1"/>
</dbReference>
<evidence type="ECO:0000256" key="10">
    <source>
        <dbReference type="ARBA" id="ARBA00047872"/>
    </source>
</evidence>
<comment type="pathway">
    <text evidence="1">Mycotoxin biosynthesis.</text>
</comment>
<dbReference type="Pfam" id="PF00696">
    <property type="entry name" value="AA_kinase"/>
    <property type="match status" value="1"/>
</dbReference>
<dbReference type="GO" id="GO:0005829">
    <property type="term" value="C:cytosol"/>
    <property type="evidence" value="ECO:0007669"/>
    <property type="project" value="TreeGrafter"/>
</dbReference>
<dbReference type="InterPro" id="IPR036393">
    <property type="entry name" value="AceGlu_kinase-like_sf"/>
</dbReference>
<keyword evidence="4" id="KW-0597">Phosphoprotein</keyword>
<dbReference type="AlphaFoldDB" id="F9FU55"/>
<evidence type="ECO:0000313" key="14">
    <source>
        <dbReference type="EMBL" id="EGU79532.1"/>
    </source>
</evidence>
<dbReference type="InterPro" id="IPR018042">
    <property type="entry name" value="Aspartate_kinase_CS"/>
</dbReference>
<dbReference type="Gene3D" id="3.40.1160.10">
    <property type="entry name" value="Acetylglutamate kinase-like"/>
    <property type="match status" value="1"/>
</dbReference>
<dbReference type="GO" id="GO:0009089">
    <property type="term" value="P:lysine biosynthetic process via diaminopimelate"/>
    <property type="evidence" value="ECO:0007669"/>
    <property type="project" value="TreeGrafter"/>
</dbReference>
<dbReference type="PROSITE" id="PS00324">
    <property type="entry name" value="ASPARTOKINASE"/>
    <property type="match status" value="1"/>
</dbReference>
<dbReference type="InterPro" id="IPR011008">
    <property type="entry name" value="Dimeric_a/b-barrel"/>
</dbReference>
<dbReference type="InterPro" id="IPR054352">
    <property type="entry name" value="ACT_Aspartokinase"/>
</dbReference>
<evidence type="ECO:0000256" key="6">
    <source>
        <dbReference type="ARBA" id="ARBA00022737"/>
    </source>
</evidence>
<dbReference type="GO" id="GO:0071266">
    <property type="term" value="P:'de novo' L-methionine biosynthetic process"/>
    <property type="evidence" value="ECO:0007669"/>
    <property type="project" value="UniProtKB-ARBA"/>
</dbReference>
<evidence type="ECO:0000256" key="8">
    <source>
        <dbReference type="ARBA" id="ARBA00022777"/>
    </source>
</evidence>
<dbReference type="Pfam" id="PF22468">
    <property type="entry name" value="ACT_9"/>
    <property type="match status" value="1"/>
</dbReference>
<dbReference type="InterPro" id="IPR002912">
    <property type="entry name" value="ACT_dom"/>
</dbReference>
<dbReference type="EMBL" id="AFQF01002623">
    <property type="protein sequence ID" value="EGU79532.1"/>
    <property type="molecule type" value="Genomic_DNA"/>
</dbReference>
<evidence type="ECO:0000256" key="1">
    <source>
        <dbReference type="ARBA" id="ARBA00004685"/>
    </source>
</evidence>